<dbReference type="Proteomes" id="UP001497525">
    <property type="component" value="Unassembled WGS sequence"/>
</dbReference>
<evidence type="ECO:0000259" key="2">
    <source>
        <dbReference type="Pfam" id="PF00087"/>
    </source>
</evidence>
<feature type="signal peptide" evidence="1">
    <location>
        <begin position="1"/>
        <end position="21"/>
    </location>
</feature>
<dbReference type="Pfam" id="PF00087">
    <property type="entry name" value="Toxin_TOLIP"/>
    <property type="match status" value="1"/>
</dbReference>
<dbReference type="Gene3D" id="2.10.60.10">
    <property type="entry name" value="CD59"/>
    <property type="match status" value="1"/>
</dbReference>
<evidence type="ECO:0000256" key="1">
    <source>
        <dbReference type="SAM" id="SignalP"/>
    </source>
</evidence>
<evidence type="ECO:0000313" key="3">
    <source>
        <dbReference type="EMBL" id="CAL5140956.1"/>
    </source>
</evidence>
<dbReference type="InterPro" id="IPR035076">
    <property type="entry name" value="Toxin/TOLIP"/>
</dbReference>
<dbReference type="InterPro" id="IPR045860">
    <property type="entry name" value="Snake_toxin-like_sf"/>
</dbReference>
<dbReference type="EMBL" id="CAXLJL010000822">
    <property type="protein sequence ID" value="CAL5140956.1"/>
    <property type="molecule type" value="Genomic_DNA"/>
</dbReference>
<dbReference type="CDD" id="cd00117">
    <property type="entry name" value="TFP"/>
    <property type="match status" value="1"/>
</dbReference>
<keyword evidence="1" id="KW-0732">Signal</keyword>
<accession>A0AAV2TXW9</accession>
<organism evidence="3 4">
    <name type="scientific">Calicophoron daubneyi</name>
    <name type="common">Rumen fluke</name>
    <name type="synonym">Paramphistomum daubneyi</name>
    <dbReference type="NCBI Taxonomy" id="300641"/>
    <lineage>
        <taxon>Eukaryota</taxon>
        <taxon>Metazoa</taxon>
        <taxon>Spiralia</taxon>
        <taxon>Lophotrochozoa</taxon>
        <taxon>Platyhelminthes</taxon>
        <taxon>Trematoda</taxon>
        <taxon>Digenea</taxon>
        <taxon>Plagiorchiida</taxon>
        <taxon>Pronocephalata</taxon>
        <taxon>Paramphistomoidea</taxon>
        <taxon>Paramphistomidae</taxon>
        <taxon>Calicophoron</taxon>
    </lineage>
</organism>
<feature type="chain" id="PRO_5043360076" description="Snake toxin/toxin-like domain-containing protein" evidence="1">
    <location>
        <begin position="22"/>
        <end position="121"/>
    </location>
</feature>
<dbReference type="SUPFAM" id="SSF57302">
    <property type="entry name" value="Snake toxin-like"/>
    <property type="match status" value="1"/>
</dbReference>
<feature type="domain" description="Snake toxin/toxin-like" evidence="2">
    <location>
        <begin position="25"/>
        <end position="95"/>
    </location>
</feature>
<gene>
    <name evidence="3" type="ORF">CDAUBV1_LOCUS16250</name>
</gene>
<protein>
    <recommendedName>
        <fullName evidence="2">Snake toxin/toxin-like domain-containing protein</fullName>
    </recommendedName>
</protein>
<comment type="caution">
    <text evidence="3">The sequence shown here is derived from an EMBL/GenBank/DDBJ whole genome shotgun (WGS) entry which is preliminary data.</text>
</comment>
<name>A0AAV2TXW9_CALDB</name>
<reference evidence="3" key="1">
    <citation type="submission" date="2024-06" db="EMBL/GenBank/DDBJ databases">
        <authorList>
            <person name="Liu X."/>
            <person name="Lenzi L."/>
            <person name="Haldenby T S."/>
            <person name="Uol C."/>
        </authorList>
    </citation>
    <scope>NUCLEOTIDE SEQUENCE</scope>
</reference>
<dbReference type="AlphaFoldDB" id="A0AAV2TXW9"/>
<sequence>MISRSLLFLALLLTTFIFVRGRKHKCYECNPCPEPFSTSGVSVATDCDQCGTVTTYSGGKVIASMRQCLPVCVAAEKDVLGNRIKTDCCSTDLCNGASSIQYKFIALFAACLLSLTPVLLH</sequence>
<proteinExistence type="predicted"/>
<evidence type="ECO:0000313" key="4">
    <source>
        <dbReference type="Proteomes" id="UP001497525"/>
    </source>
</evidence>